<dbReference type="AlphaFoldDB" id="A0A9Q0I5M5"/>
<dbReference type="PANTHER" id="PTHR15545:SF4">
    <property type="entry name" value="PDZ DOMAIN-CONTAINING PROTEIN 4"/>
    <property type="match status" value="1"/>
</dbReference>
<feature type="region of interest" description="Disordered" evidence="1">
    <location>
        <begin position="388"/>
        <end position="427"/>
    </location>
</feature>
<dbReference type="InterPro" id="IPR051971">
    <property type="entry name" value="E3_ubiquitin-PDZ_ligase"/>
</dbReference>
<feature type="region of interest" description="Disordered" evidence="1">
    <location>
        <begin position="179"/>
        <end position="237"/>
    </location>
</feature>
<dbReference type="Proteomes" id="UP001148018">
    <property type="component" value="Unassembled WGS sequence"/>
</dbReference>
<organism evidence="2 3">
    <name type="scientific">Muraenolepis orangiensis</name>
    <name type="common">Patagonian moray cod</name>
    <dbReference type="NCBI Taxonomy" id="630683"/>
    <lineage>
        <taxon>Eukaryota</taxon>
        <taxon>Metazoa</taxon>
        <taxon>Chordata</taxon>
        <taxon>Craniata</taxon>
        <taxon>Vertebrata</taxon>
        <taxon>Euteleostomi</taxon>
        <taxon>Actinopterygii</taxon>
        <taxon>Neopterygii</taxon>
        <taxon>Teleostei</taxon>
        <taxon>Neoteleostei</taxon>
        <taxon>Acanthomorphata</taxon>
        <taxon>Zeiogadaria</taxon>
        <taxon>Gadariae</taxon>
        <taxon>Gadiformes</taxon>
        <taxon>Muraenolepidoidei</taxon>
        <taxon>Muraenolepididae</taxon>
        <taxon>Muraenolepis</taxon>
    </lineage>
</organism>
<accession>A0A9Q0I5M5</accession>
<dbReference type="OrthoDB" id="123971at2759"/>
<feature type="region of interest" description="Disordered" evidence="1">
    <location>
        <begin position="132"/>
        <end position="167"/>
    </location>
</feature>
<name>A0A9Q0I5M5_9TELE</name>
<sequence>MRRLVPGLTEAECERYQELLEIKCQYERMDAPPRSSQGLLNQEEAHGASPEEQEEQEEEEQEALSQREVALMEEELRHLEFKCRNILRAQKMQQLRERCLKTWTTEEESVLTHNNEEDDDDDDKGGRQELWAINEERERGGRDSTSAYNTGGESCQNTPLERRHSSLNCSFSPNSYRKYQTANGSPAHGAGAPPPTPSEFRSLSRKVGSNSRRGVVCGGRSSRTGGATCSPGGGSAESSPYFTRRLYSLTSPLERYQSCLALPSEGLVALDRSPEHRRHRGGASRLGLALPLSRPHGAPPLALEWKVKVRSDGTRYVARRPVRDRLLKERALKIREERSGTTTDDDAASEMKQGRYWSREERKQQLLRAREYRRRREFMMQGRLDYSRSHRELCSSSPPEAVAPPPRPRPPQEVPGDGVLSLSPRRKGRKRRILDHWVTIQELLAQGRRDPDGTRTYNPLLSITTV</sequence>
<feature type="compositionally biased region" description="Acidic residues" evidence="1">
    <location>
        <begin position="51"/>
        <end position="62"/>
    </location>
</feature>
<keyword evidence="3" id="KW-1185">Reference proteome</keyword>
<feature type="region of interest" description="Disordered" evidence="1">
    <location>
        <begin position="337"/>
        <end position="360"/>
    </location>
</feature>
<feature type="region of interest" description="Disordered" evidence="1">
    <location>
        <begin position="31"/>
        <end position="66"/>
    </location>
</feature>
<reference evidence="2" key="1">
    <citation type="submission" date="2022-07" db="EMBL/GenBank/DDBJ databases">
        <title>Chromosome-level genome of Muraenolepis orangiensis.</title>
        <authorList>
            <person name="Kim J."/>
        </authorList>
    </citation>
    <scope>NUCLEOTIDE SEQUENCE</scope>
    <source>
        <strain evidence="2">KU_S4_2022</strain>
        <tissue evidence="2">Muscle</tissue>
    </source>
</reference>
<feature type="compositionally biased region" description="Pro residues" evidence="1">
    <location>
        <begin position="401"/>
        <end position="413"/>
    </location>
</feature>
<dbReference type="PANTHER" id="PTHR15545">
    <property type="entry name" value="PDZ DOMAIN CONTAINING RING FINGER PROTEIN 3, 4"/>
    <property type="match status" value="1"/>
</dbReference>
<gene>
    <name evidence="2" type="ORF">NHX12_012640</name>
</gene>
<dbReference type="EMBL" id="JANIIK010000117">
    <property type="protein sequence ID" value="KAJ3586240.1"/>
    <property type="molecule type" value="Genomic_DNA"/>
</dbReference>
<proteinExistence type="predicted"/>
<evidence type="ECO:0000313" key="3">
    <source>
        <dbReference type="Proteomes" id="UP001148018"/>
    </source>
</evidence>
<feature type="compositionally biased region" description="Low complexity" evidence="1">
    <location>
        <begin position="207"/>
        <end position="226"/>
    </location>
</feature>
<feature type="compositionally biased region" description="Polar residues" evidence="1">
    <location>
        <begin position="143"/>
        <end position="159"/>
    </location>
</feature>
<evidence type="ECO:0000313" key="2">
    <source>
        <dbReference type="EMBL" id="KAJ3586240.1"/>
    </source>
</evidence>
<protein>
    <submittedName>
        <fullName evidence="2">Uncharacterized protein</fullName>
    </submittedName>
</protein>
<comment type="caution">
    <text evidence="2">The sequence shown here is derived from an EMBL/GenBank/DDBJ whole genome shotgun (WGS) entry which is preliminary data.</text>
</comment>
<evidence type="ECO:0000256" key="1">
    <source>
        <dbReference type="SAM" id="MobiDB-lite"/>
    </source>
</evidence>